<accession>A0A224YMY1</accession>
<reference evidence="2" key="1">
    <citation type="journal article" date="2017" name="Parasit. Vectors">
        <title>Sialotranscriptomics of Rhipicephalus zambeziensis reveals intricate expression profiles of secretory proteins and suggests tight temporal transcriptional regulation during blood-feeding.</title>
        <authorList>
            <person name="de Castro M.H."/>
            <person name="de Klerk D."/>
            <person name="Pienaar R."/>
            <person name="Rees D.J.G."/>
            <person name="Mans B.J."/>
        </authorList>
    </citation>
    <scope>NUCLEOTIDE SEQUENCE</scope>
    <source>
        <tissue evidence="2">Salivary glands</tissue>
    </source>
</reference>
<feature type="chain" id="PRO_5013098658" evidence="1">
    <location>
        <begin position="20"/>
        <end position="247"/>
    </location>
</feature>
<keyword evidence="1" id="KW-0732">Signal</keyword>
<evidence type="ECO:0000313" key="2">
    <source>
        <dbReference type="EMBL" id="MAA15212.1"/>
    </source>
</evidence>
<evidence type="ECO:0000256" key="1">
    <source>
        <dbReference type="SAM" id="SignalP"/>
    </source>
</evidence>
<dbReference type="InterPro" id="IPR012674">
    <property type="entry name" value="Calycin"/>
</dbReference>
<dbReference type="EMBL" id="GFPF01004066">
    <property type="protein sequence ID" value="MAA15212.1"/>
    <property type="molecule type" value="Transcribed_RNA"/>
</dbReference>
<protein>
    <submittedName>
        <fullName evidence="2">Lipocalin</fullName>
    </submittedName>
</protein>
<organism evidence="2">
    <name type="scientific">Rhipicephalus zambeziensis</name>
    <dbReference type="NCBI Taxonomy" id="60191"/>
    <lineage>
        <taxon>Eukaryota</taxon>
        <taxon>Metazoa</taxon>
        <taxon>Ecdysozoa</taxon>
        <taxon>Arthropoda</taxon>
        <taxon>Chelicerata</taxon>
        <taxon>Arachnida</taxon>
        <taxon>Acari</taxon>
        <taxon>Parasitiformes</taxon>
        <taxon>Ixodida</taxon>
        <taxon>Ixodoidea</taxon>
        <taxon>Ixodidae</taxon>
        <taxon>Rhipicephalinae</taxon>
        <taxon>Rhipicephalus</taxon>
        <taxon>Rhipicephalus</taxon>
    </lineage>
</organism>
<feature type="signal peptide" evidence="1">
    <location>
        <begin position="1"/>
        <end position="19"/>
    </location>
</feature>
<sequence>MVLLVVLVLLTAEVCHIKACNYRKRDATEATAHTIAEPTSIPDDGKYSATVKLLGRLDTIELLRISLESWPEINCICIKSAPMADHIDGAERTIECYRDIVRTIVPDTTKYLLGTKTMAKVEDEIFFQVKQNHGTTIYLKPPERANVVPYDKDPPFNLPRQYEVLEVKGTCLVVAFGPKTNGKQHCMVWGIFNGKNISDSECYDVPSSCTEMYDVWEQPTSDPCATFDVDEERRLKKAQRAEGSIID</sequence>
<name>A0A224YMY1_9ACAR</name>
<proteinExistence type="predicted"/>
<dbReference type="Gene3D" id="2.40.128.20">
    <property type="match status" value="1"/>
</dbReference>
<dbReference type="AlphaFoldDB" id="A0A224YMY1"/>